<evidence type="ECO:0000256" key="2">
    <source>
        <dbReference type="SAM" id="SignalP"/>
    </source>
</evidence>
<feature type="chain" id="PRO_5030636251" evidence="2">
    <location>
        <begin position="20"/>
        <end position="61"/>
    </location>
</feature>
<dbReference type="InParanoid" id="A0A7X0JT65"/>
<protein>
    <submittedName>
        <fullName evidence="3">Uncharacterized protein</fullName>
    </submittedName>
</protein>
<feature type="transmembrane region" description="Helical" evidence="1">
    <location>
        <begin position="35"/>
        <end position="52"/>
    </location>
</feature>
<name>A0A7X0JT65_9GAMM</name>
<keyword evidence="2" id="KW-0732">Signal</keyword>
<keyword evidence="4" id="KW-1185">Reference proteome</keyword>
<keyword evidence="1" id="KW-1133">Transmembrane helix</keyword>
<evidence type="ECO:0000313" key="3">
    <source>
        <dbReference type="EMBL" id="MBB6520931.1"/>
    </source>
</evidence>
<organism evidence="3 4">
    <name type="scientific">Pseudoteredinibacter isoporae</name>
    <dbReference type="NCBI Taxonomy" id="570281"/>
    <lineage>
        <taxon>Bacteria</taxon>
        <taxon>Pseudomonadati</taxon>
        <taxon>Pseudomonadota</taxon>
        <taxon>Gammaproteobacteria</taxon>
        <taxon>Cellvibrionales</taxon>
        <taxon>Cellvibrionaceae</taxon>
        <taxon>Pseudoteredinibacter</taxon>
    </lineage>
</organism>
<keyword evidence="1" id="KW-0472">Membrane</keyword>
<keyword evidence="1" id="KW-0812">Transmembrane</keyword>
<reference evidence="3 4" key="1">
    <citation type="submission" date="2020-08" db="EMBL/GenBank/DDBJ databases">
        <title>Genomic Encyclopedia of Type Strains, Phase IV (KMG-IV): sequencing the most valuable type-strain genomes for metagenomic binning, comparative biology and taxonomic classification.</title>
        <authorList>
            <person name="Goeker M."/>
        </authorList>
    </citation>
    <scope>NUCLEOTIDE SEQUENCE [LARGE SCALE GENOMIC DNA]</scope>
    <source>
        <strain evidence="3 4">DSM 22368</strain>
    </source>
</reference>
<proteinExistence type="predicted"/>
<dbReference type="EMBL" id="JACHHT010000001">
    <property type="protein sequence ID" value="MBB6520931.1"/>
    <property type="molecule type" value="Genomic_DNA"/>
</dbReference>
<dbReference type="AlphaFoldDB" id="A0A7X0JT65"/>
<evidence type="ECO:0000256" key="1">
    <source>
        <dbReference type="SAM" id="Phobius"/>
    </source>
</evidence>
<dbReference type="RefSeq" id="WP_166849890.1">
    <property type="nucleotide sequence ID" value="NZ_JAAONY010000001.1"/>
</dbReference>
<accession>A0A7X0JT65</accession>
<comment type="caution">
    <text evidence="3">The sequence shown here is derived from an EMBL/GenBank/DDBJ whole genome shotgun (WGS) entry which is preliminary data.</text>
</comment>
<feature type="signal peptide" evidence="2">
    <location>
        <begin position="1"/>
        <end position="19"/>
    </location>
</feature>
<sequence length="61" mass="6536">MKKLTLGLMASSLSGMALAHPGHDHGHWAAEPIHLLTALAIASVIGTAVYVYRKQKAEKQD</sequence>
<gene>
    <name evidence="3" type="ORF">HNR48_001209</name>
</gene>
<evidence type="ECO:0000313" key="4">
    <source>
        <dbReference type="Proteomes" id="UP000528457"/>
    </source>
</evidence>
<dbReference type="Proteomes" id="UP000528457">
    <property type="component" value="Unassembled WGS sequence"/>
</dbReference>